<reference evidence="4" key="1">
    <citation type="submission" date="2024-07" db="EMBL/GenBank/DDBJ databases">
        <authorList>
            <person name="Yu S.T."/>
        </authorList>
    </citation>
    <scope>NUCLEOTIDE SEQUENCE</scope>
    <source>
        <strain evidence="4">R39</strain>
    </source>
</reference>
<keyword evidence="2" id="KW-0812">Transmembrane</keyword>
<dbReference type="Gene3D" id="3.40.33.10">
    <property type="entry name" value="CAP"/>
    <property type="match status" value="1"/>
</dbReference>
<feature type="domain" description="SCP" evidence="3">
    <location>
        <begin position="261"/>
        <end position="375"/>
    </location>
</feature>
<dbReference type="PANTHER" id="PTHR31157:SF1">
    <property type="entry name" value="SCP DOMAIN-CONTAINING PROTEIN"/>
    <property type="match status" value="1"/>
</dbReference>
<dbReference type="EMBL" id="CP163441">
    <property type="protein sequence ID" value="XDQ46802.1"/>
    <property type="molecule type" value="Genomic_DNA"/>
</dbReference>
<feature type="region of interest" description="Disordered" evidence="1">
    <location>
        <begin position="1"/>
        <end position="35"/>
    </location>
</feature>
<keyword evidence="2" id="KW-1133">Transmembrane helix</keyword>
<feature type="transmembrane region" description="Helical" evidence="2">
    <location>
        <begin position="106"/>
        <end position="129"/>
    </location>
</feature>
<organism evidence="4">
    <name type="scientific">Streptomyces sp. R39</name>
    <dbReference type="NCBI Taxonomy" id="3238631"/>
    <lineage>
        <taxon>Bacteria</taxon>
        <taxon>Bacillati</taxon>
        <taxon>Actinomycetota</taxon>
        <taxon>Actinomycetes</taxon>
        <taxon>Kitasatosporales</taxon>
        <taxon>Streptomycetaceae</taxon>
        <taxon>Streptomyces</taxon>
    </lineage>
</organism>
<evidence type="ECO:0000256" key="1">
    <source>
        <dbReference type="SAM" id="MobiDB-lite"/>
    </source>
</evidence>
<feature type="region of interest" description="Disordered" evidence="1">
    <location>
        <begin position="139"/>
        <end position="246"/>
    </location>
</feature>
<dbReference type="Pfam" id="PF00188">
    <property type="entry name" value="CAP"/>
    <property type="match status" value="1"/>
</dbReference>
<gene>
    <name evidence="4" type="ORF">AB5J52_33615</name>
</gene>
<protein>
    <submittedName>
        <fullName evidence="4">CAP domain-containing protein</fullName>
    </submittedName>
</protein>
<keyword evidence="2" id="KW-0472">Membrane</keyword>
<dbReference type="AlphaFoldDB" id="A0AB39QWC3"/>
<feature type="region of interest" description="Disordered" evidence="1">
    <location>
        <begin position="81"/>
        <end position="103"/>
    </location>
</feature>
<evidence type="ECO:0000259" key="3">
    <source>
        <dbReference type="Pfam" id="PF00188"/>
    </source>
</evidence>
<dbReference type="SUPFAM" id="SSF55797">
    <property type="entry name" value="PR-1-like"/>
    <property type="match status" value="1"/>
</dbReference>
<evidence type="ECO:0000256" key="2">
    <source>
        <dbReference type="SAM" id="Phobius"/>
    </source>
</evidence>
<sequence>MGRHAAGRAATGRPPEVTESDGWYPGDHDPQDSFAALPYGKGTAAYLHQDGYTETNARSSAYLYATDDGYARDTGTAVFPAAEFSPSGGGPSGSAHRRRKKAGRPVATGLLGVSAAVAIGTVAVATGMVPGLENYKLGGGSGTTGGERVQAADEPSNTAAEQGGTSGSAESRGTGSSTSRDTQRSTSPTASASKSASASASKSAAASSPTPTGTATEEPTPAATPSRTPGATPSRTATQAPARTAAPITTSAEAVVQAEVLKLVNGERAKVGCSALSASSSLTRLAESFSDDMAARDFFDHTDPNGRTPWDRAAAAGISDLGGENIARGQATAQAVMDAWMNSEGHRANILNCDFKTLGVGVHFGEGGPWWTQDFGY</sequence>
<accession>A0AB39QWC3</accession>
<dbReference type="InterPro" id="IPR035940">
    <property type="entry name" value="CAP_sf"/>
</dbReference>
<dbReference type="RefSeq" id="WP_369225853.1">
    <property type="nucleotide sequence ID" value="NZ_CP163441.1"/>
</dbReference>
<name>A0AB39QWC3_9ACTN</name>
<dbReference type="CDD" id="cd05379">
    <property type="entry name" value="CAP_bacterial"/>
    <property type="match status" value="1"/>
</dbReference>
<feature type="compositionally biased region" description="Low complexity" evidence="1">
    <location>
        <begin position="167"/>
        <end position="246"/>
    </location>
</feature>
<evidence type="ECO:0000313" key="4">
    <source>
        <dbReference type="EMBL" id="XDQ46802.1"/>
    </source>
</evidence>
<dbReference type="PANTHER" id="PTHR31157">
    <property type="entry name" value="SCP DOMAIN-CONTAINING PROTEIN"/>
    <property type="match status" value="1"/>
</dbReference>
<dbReference type="InterPro" id="IPR014044">
    <property type="entry name" value="CAP_dom"/>
</dbReference>
<proteinExistence type="predicted"/>